<reference evidence="9" key="1">
    <citation type="journal article" date="2014" name="Int. J. Syst. Evol. Microbiol.">
        <title>Complete genome sequence of Corynebacterium casei LMG S-19264T (=DSM 44701T), isolated from a smear-ripened cheese.</title>
        <authorList>
            <consortium name="US DOE Joint Genome Institute (JGI-PGF)"/>
            <person name="Walter F."/>
            <person name="Albersmeier A."/>
            <person name="Kalinowski J."/>
            <person name="Ruckert C."/>
        </authorList>
    </citation>
    <scope>NUCLEOTIDE SEQUENCE</scope>
    <source>
        <strain evidence="9">CGMCC 1.15448</strain>
    </source>
</reference>
<keyword evidence="10" id="KW-1185">Reference proteome</keyword>
<comment type="subcellular location">
    <subcellularLocation>
        <location evidence="1 7">Cell outer membrane</location>
        <topology evidence="1 7">Multi-pass membrane protein</topology>
    </subcellularLocation>
</comment>
<proteinExistence type="inferred from homology"/>
<dbReference type="Gene3D" id="2.60.40.1120">
    <property type="entry name" value="Carboxypeptidase-like, regulatory domain"/>
    <property type="match status" value="1"/>
</dbReference>
<dbReference type="Proteomes" id="UP000607559">
    <property type="component" value="Unassembled WGS sequence"/>
</dbReference>
<dbReference type="InterPro" id="IPR037066">
    <property type="entry name" value="Plug_dom_sf"/>
</dbReference>
<dbReference type="InterPro" id="IPR023997">
    <property type="entry name" value="TonB-dep_OMP_SusC/RagA_CS"/>
</dbReference>
<evidence type="ECO:0000256" key="2">
    <source>
        <dbReference type="ARBA" id="ARBA00022448"/>
    </source>
</evidence>
<protein>
    <submittedName>
        <fullName evidence="9">SusC/RagA family TonB-linked outer membrane protein</fullName>
    </submittedName>
</protein>
<evidence type="ECO:0000259" key="8">
    <source>
        <dbReference type="Pfam" id="PF07715"/>
    </source>
</evidence>
<name>A0A8J2UDR9_9BACT</name>
<keyword evidence="2 7" id="KW-0813">Transport</keyword>
<dbReference type="InterPro" id="IPR023996">
    <property type="entry name" value="TonB-dep_OMP_SusC/RagA"/>
</dbReference>
<evidence type="ECO:0000313" key="9">
    <source>
        <dbReference type="EMBL" id="GGB02403.1"/>
    </source>
</evidence>
<reference evidence="9" key="2">
    <citation type="submission" date="2020-09" db="EMBL/GenBank/DDBJ databases">
        <authorList>
            <person name="Sun Q."/>
            <person name="Zhou Y."/>
        </authorList>
    </citation>
    <scope>NUCLEOTIDE SEQUENCE</scope>
    <source>
        <strain evidence="9">CGMCC 1.15448</strain>
    </source>
</reference>
<evidence type="ECO:0000313" key="10">
    <source>
        <dbReference type="Proteomes" id="UP000607559"/>
    </source>
</evidence>
<dbReference type="Gene3D" id="2.40.170.20">
    <property type="entry name" value="TonB-dependent receptor, beta-barrel domain"/>
    <property type="match status" value="1"/>
</dbReference>
<feature type="domain" description="TonB-dependent receptor plug" evidence="8">
    <location>
        <begin position="105"/>
        <end position="211"/>
    </location>
</feature>
<accession>A0A8J2UDR9</accession>
<dbReference type="InterPro" id="IPR039426">
    <property type="entry name" value="TonB-dep_rcpt-like"/>
</dbReference>
<dbReference type="PROSITE" id="PS52016">
    <property type="entry name" value="TONB_DEPENDENT_REC_3"/>
    <property type="match status" value="1"/>
</dbReference>
<evidence type="ECO:0000256" key="5">
    <source>
        <dbReference type="ARBA" id="ARBA00023136"/>
    </source>
</evidence>
<keyword evidence="6 7" id="KW-0998">Cell outer membrane</keyword>
<evidence type="ECO:0000256" key="6">
    <source>
        <dbReference type="ARBA" id="ARBA00023237"/>
    </source>
</evidence>
<evidence type="ECO:0000256" key="3">
    <source>
        <dbReference type="ARBA" id="ARBA00022452"/>
    </source>
</evidence>
<keyword evidence="4 7" id="KW-0812">Transmembrane</keyword>
<evidence type="ECO:0000256" key="1">
    <source>
        <dbReference type="ARBA" id="ARBA00004571"/>
    </source>
</evidence>
<dbReference type="AlphaFoldDB" id="A0A8J2UDR9"/>
<comment type="caution">
    <text evidence="9">The sequence shown here is derived from an EMBL/GenBank/DDBJ whole genome shotgun (WGS) entry which is preliminary data.</text>
</comment>
<dbReference type="GO" id="GO:0009279">
    <property type="term" value="C:cell outer membrane"/>
    <property type="evidence" value="ECO:0007669"/>
    <property type="project" value="UniProtKB-SubCell"/>
</dbReference>
<dbReference type="InterPro" id="IPR036942">
    <property type="entry name" value="Beta-barrel_TonB_sf"/>
</dbReference>
<dbReference type="EMBL" id="BMJC01000003">
    <property type="protein sequence ID" value="GGB02403.1"/>
    <property type="molecule type" value="Genomic_DNA"/>
</dbReference>
<dbReference type="Gene3D" id="2.170.130.10">
    <property type="entry name" value="TonB-dependent receptor, plug domain"/>
    <property type="match status" value="1"/>
</dbReference>
<organism evidence="9 10">
    <name type="scientific">Puia dinghuensis</name>
    <dbReference type="NCBI Taxonomy" id="1792502"/>
    <lineage>
        <taxon>Bacteria</taxon>
        <taxon>Pseudomonadati</taxon>
        <taxon>Bacteroidota</taxon>
        <taxon>Chitinophagia</taxon>
        <taxon>Chitinophagales</taxon>
        <taxon>Chitinophagaceae</taxon>
        <taxon>Puia</taxon>
    </lineage>
</organism>
<dbReference type="Pfam" id="PF07715">
    <property type="entry name" value="Plug"/>
    <property type="match status" value="1"/>
</dbReference>
<keyword evidence="5 7" id="KW-0472">Membrane</keyword>
<dbReference type="NCBIfam" id="TIGR04056">
    <property type="entry name" value="OMP_RagA_SusC"/>
    <property type="match status" value="1"/>
</dbReference>
<dbReference type="InterPro" id="IPR012910">
    <property type="entry name" value="Plug_dom"/>
</dbReference>
<keyword evidence="3 7" id="KW-1134">Transmembrane beta strand</keyword>
<comment type="similarity">
    <text evidence="7">Belongs to the TonB-dependent receptor family.</text>
</comment>
<dbReference type="InterPro" id="IPR008969">
    <property type="entry name" value="CarboxyPept-like_regulatory"/>
</dbReference>
<dbReference type="NCBIfam" id="TIGR04057">
    <property type="entry name" value="SusC_RagA_signa"/>
    <property type="match status" value="1"/>
</dbReference>
<gene>
    <name evidence="9" type="ORF">GCM10011511_27080</name>
</gene>
<evidence type="ECO:0000256" key="4">
    <source>
        <dbReference type="ARBA" id="ARBA00022692"/>
    </source>
</evidence>
<dbReference type="SUPFAM" id="SSF56935">
    <property type="entry name" value="Porins"/>
    <property type="match status" value="1"/>
</dbReference>
<dbReference type="Pfam" id="PF13715">
    <property type="entry name" value="CarbopepD_reg_2"/>
    <property type="match status" value="1"/>
</dbReference>
<dbReference type="SUPFAM" id="SSF49464">
    <property type="entry name" value="Carboxypeptidase regulatory domain-like"/>
    <property type="match status" value="1"/>
</dbReference>
<sequence length="999" mass="110048">MLPVTAQQRPVQGEVLDADTRNPLPLATITTSTKSGPPATKLTDSRGRFSITAVAGATITVSYSGYKTKQIALRDGSDSITVLLERGDSKLDQVVVIGYGKEKRTDLTSSISSISSDQVNELPVTNLASALASRVPGVEVHSTGYAPGSGNVINVRGLNSITQSEGPLYVVDGVAITGDIRDINPADIESVEVLKDAAAAGIYGSRASAGVIIVTTKRARAGTATIDFSMYSGIQRMNNPYHMLDAADFAQLRRFAFNDADPVTYPIGSAAADAKIFNPYELQSIAAGYKSYDWLKAVTRRNAPMQNYSIGVSNGVGKSRVYFSANYLNQAGIIANTGFTRYGGHFSIETDINKIFRLGGNINVNHNFTKGVSTSVYQQALTQSPLMPIYDSTGAPLVITDKSTGTLTIRNPVTSDLYSVNNYTSNRTFGNFYLELTPIRNLVLRSSIGADLLDGENDTYYPRNTGEGFASNGWAEVYNTKSTDVLWENTATYSWTKGDHDLNVLAGATYERREDIAMDMQGKEFPTDLLTFKNMGSAGIKVQDNTNYDGWIVESLLARAIYKFKHRYIINLTGRRDGSSRFGPDNRFGFFPSASAAWRVIEEPWIGYKMKTVLSDWKIRGSYGIIGNQNLPYDAIYTRYNNAQYPFNGSNAVSGYQVGGTAGNPALEWERQHQTNVGMDIAAWNNRLSLSVDYYNKNISSLLMPFNLAPSSGFYNEQVNVAAMNTKGMDINFQATPVKTPHFQWQFTVNWSRYESKITKLFPGRDSVSLSLRVGQPPSGVLVNYVYNGLYQQNDDFTLNPGGKPGDIKIKDLNHDGKITPLDQTIVGHNIPQGWGGFWNYFWYRGISLAVLASYEYGQQLNNLPYTNLTYYNSDFGNIGNVTREGGNYWTPTNTHTNIPRPNAFATELKPLPGGPDQGSSYSIQKGDYIRIKSITLGYDIPGRLIQKAKLRSLNIYVQAIEPFLITSYKGLDPDNGNPTQLENYPRYRTFLAGIKLGL</sequence>
<evidence type="ECO:0000256" key="7">
    <source>
        <dbReference type="PROSITE-ProRule" id="PRU01360"/>
    </source>
</evidence>